<evidence type="ECO:0000259" key="1">
    <source>
        <dbReference type="Pfam" id="PF12937"/>
    </source>
</evidence>
<reference evidence="2" key="1">
    <citation type="journal article" date="2020" name="Stud. Mycol.">
        <title>101 Dothideomycetes genomes: a test case for predicting lifestyles and emergence of pathogens.</title>
        <authorList>
            <person name="Haridas S."/>
            <person name="Albert R."/>
            <person name="Binder M."/>
            <person name="Bloem J."/>
            <person name="Labutti K."/>
            <person name="Salamov A."/>
            <person name="Andreopoulos B."/>
            <person name="Baker S."/>
            <person name="Barry K."/>
            <person name="Bills G."/>
            <person name="Bluhm B."/>
            <person name="Cannon C."/>
            <person name="Castanera R."/>
            <person name="Culley D."/>
            <person name="Daum C."/>
            <person name="Ezra D."/>
            <person name="Gonzalez J."/>
            <person name="Henrissat B."/>
            <person name="Kuo A."/>
            <person name="Liang C."/>
            <person name="Lipzen A."/>
            <person name="Lutzoni F."/>
            <person name="Magnuson J."/>
            <person name="Mondo S."/>
            <person name="Nolan M."/>
            <person name="Ohm R."/>
            <person name="Pangilinan J."/>
            <person name="Park H.-J."/>
            <person name="Ramirez L."/>
            <person name="Alfaro M."/>
            <person name="Sun H."/>
            <person name="Tritt A."/>
            <person name="Yoshinaga Y."/>
            <person name="Zwiers L.-H."/>
            <person name="Turgeon B."/>
            <person name="Goodwin S."/>
            <person name="Spatafora J."/>
            <person name="Crous P."/>
            <person name="Grigoriev I."/>
        </authorList>
    </citation>
    <scope>NUCLEOTIDE SEQUENCE</scope>
    <source>
        <strain evidence="2">CBS 110217</strain>
    </source>
</reference>
<dbReference type="EMBL" id="ML978161">
    <property type="protein sequence ID" value="KAF2034400.1"/>
    <property type="molecule type" value="Genomic_DNA"/>
</dbReference>
<dbReference type="AlphaFoldDB" id="A0A9P4HIX1"/>
<dbReference type="InterPro" id="IPR001810">
    <property type="entry name" value="F-box_dom"/>
</dbReference>
<protein>
    <recommendedName>
        <fullName evidence="1">F-box domain-containing protein</fullName>
    </recommendedName>
</protein>
<keyword evidence="3" id="KW-1185">Reference proteome</keyword>
<evidence type="ECO:0000313" key="2">
    <source>
        <dbReference type="EMBL" id="KAF2034400.1"/>
    </source>
</evidence>
<dbReference type="OrthoDB" id="3801271at2759"/>
<accession>A0A9P4HIX1</accession>
<organism evidence="2 3">
    <name type="scientific">Setomelanomma holmii</name>
    <dbReference type="NCBI Taxonomy" id="210430"/>
    <lineage>
        <taxon>Eukaryota</taxon>
        <taxon>Fungi</taxon>
        <taxon>Dikarya</taxon>
        <taxon>Ascomycota</taxon>
        <taxon>Pezizomycotina</taxon>
        <taxon>Dothideomycetes</taxon>
        <taxon>Pleosporomycetidae</taxon>
        <taxon>Pleosporales</taxon>
        <taxon>Pleosporineae</taxon>
        <taxon>Phaeosphaeriaceae</taxon>
        <taxon>Setomelanomma</taxon>
    </lineage>
</organism>
<dbReference type="Proteomes" id="UP000799777">
    <property type="component" value="Unassembled WGS sequence"/>
</dbReference>
<dbReference type="Pfam" id="PF12937">
    <property type="entry name" value="F-box-like"/>
    <property type="match status" value="1"/>
</dbReference>
<proteinExistence type="predicted"/>
<sequence>MSLKALPTELDEKIASFSENQQDLSALSKVSKYWNAIAEPLLYQAIEIDTENRYATLQLLLTLLEHPELALRIESLKFTKRAIRKKFIEYQTAQFLSPAGTPSDLLKRILP</sequence>
<name>A0A9P4HIX1_9PLEO</name>
<evidence type="ECO:0000313" key="3">
    <source>
        <dbReference type="Proteomes" id="UP000799777"/>
    </source>
</evidence>
<comment type="caution">
    <text evidence="2">The sequence shown here is derived from an EMBL/GenBank/DDBJ whole genome shotgun (WGS) entry which is preliminary data.</text>
</comment>
<gene>
    <name evidence="2" type="ORF">EK21DRAFT_108022</name>
</gene>
<feature type="domain" description="F-box" evidence="1">
    <location>
        <begin position="5"/>
        <end position="46"/>
    </location>
</feature>